<feature type="compositionally biased region" description="Basic and acidic residues" evidence="1">
    <location>
        <begin position="199"/>
        <end position="210"/>
    </location>
</feature>
<dbReference type="PANTHER" id="PTHR37234:SF1">
    <property type="entry name" value="OS03G0319200 PROTEIN"/>
    <property type="match status" value="1"/>
</dbReference>
<evidence type="ECO:0000313" key="2">
    <source>
        <dbReference type="EMBL" id="KAJ6426080.1"/>
    </source>
</evidence>
<gene>
    <name evidence="2" type="ORF">OIU84_026626</name>
</gene>
<evidence type="ECO:0000256" key="1">
    <source>
        <dbReference type="SAM" id="MobiDB-lite"/>
    </source>
</evidence>
<comment type="caution">
    <text evidence="2">The sequence shown here is derived from an EMBL/GenBank/DDBJ whole genome shotgun (WGS) entry which is preliminary data.</text>
</comment>
<dbReference type="EMBL" id="JAPFFJ010000006">
    <property type="protein sequence ID" value="KAJ6426080.1"/>
    <property type="molecule type" value="Genomic_DNA"/>
</dbReference>
<evidence type="ECO:0008006" key="4">
    <source>
        <dbReference type="Google" id="ProtNLM"/>
    </source>
</evidence>
<feature type="compositionally biased region" description="Basic and acidic residues" evidence="1">
    <location>
        <begin position="12"/>
        <end position="24"/>
    </location>
</feature>
<feature type="compositionally biased region" description="Low complexity" evidence="1">
    <location>
        <begin position="83"/>
        <end position="99"/>
    </location>
</feature>
<feature type="region of interest" description="Disordered" evidence="1">
    <location>
        <begin position="1"/>
        <end position="27"/>
    </location>
</feature>
<evidence type="ECO:0000313" key="3">
    <source>
        <dbReference type="Proteomes" id="UP001162972"/>
    </source>
</evidence>
<feature type="region of interest" description="Disordered" evidence="1">
    <location>
        <begin position="115"/>
        <end position="134"/>
    </location>
</feature>
<organism evidence="2 3">
    <name type="scientific">Salix udensis</name>
    <dbReference type="NCBI Taxonomy" id="889485"/>
    <lineage>
        <taxon>Eukaryota</taxon>
        <taxon>Viridiplantae</taxon>
        <taxon>Streptophyta</taxon>
        <taxon>Embryophyta</taxon>
        <taxon>Tracheophyta</taxon>
        <taxon>Spermatophyta</taxon>
        <taxon>Magnoliopsida</taxon>
        <taxon>eudicotyledons</taxon>
        <taxon>Gunneridae</taxon>
        <taxon>Pentapetalae</taxon>
        <taxon>rosids</taxon>
        <taxon>fabids</taxon>
        <taxon>Malpighiales</taxon>
        <taxon>Salicaceae</taxon>
        <taxon>Saliceae</taxon>
        <taxon>Salix</taxon>
    </lineage>
</organism>
<keyword evidence="3" id="KW-1185">Reference proteome</keyword>
<proteinExistence type="predicted"/>
<name>A0AAD6KMA9_9ROSI</name>
<reference evidence="2 3" key="1">
    <citation type="journal article" date="2023" name="Int. J. Mol. Sci.">
        <title>De Novo Assembly and Annotation of 11 Diverse Shrub Willow (Salix) Genomes Reveals Novel Gene Organization in Sex-Linked Regions.</title>
        <authorList>
            <person name="Hyden B."/>
            <person name="Feng K."/>
            <person name="Yates T.B."/>
            <person name="Jawdy S."/>
            <person name="Cereghino C."/>
            <person name="Smart L.B."/>
            <person name="Muchero W."/>
        </authorList>
    </citation>
    <scope>NUCLEOTIDE SEQUENCE [LARGE SCALE GENOMIC DNA]</scope>
    <source>
        <tissue evidence="2">Shoot tip</tissue>
    </source>
</reference>
<dbReference type="Proteomes" id="UP001162972">
    <property type="component" value="Chromosome 16"/>
</dbReference>
<feature type="region of interest" description="Disordered" evidence="1">
    <location>
        <begin position="48"/>
        <end position="106"/>
    </location>
</feature>
<sequence length="356" mass="39368">MKGQDPSISSSSRRESSPAPEKIRAKSIGCMSGIFHLVYKYHNRRRLTFGKKHEKNRVSSPTTKSKQKPASSPSQPPPPPPLSSSSSSSTSTSLQHQSKVFTRVSCDTVLPRSPTLPAEIRRSKSLNSPERSRAPPALVARLMGLGDTPPITTSDLAVAEKRRRLLGALEKCDEDLKALKKIIDVVKSSIAGTGNGADEEGRLEKGDEHPLLQQPSPVSVLDEFTPSSAFNGFSKRYTINARVPQQQKKKPGGEEVITNISFVDRIMSCENMVHGKSNGSVVSSHLWTSKAMIESVNEVCKDIDWGERREIGRIGLALQDYICRDLIEEIVKELGFDCFYKIAPLPFESCKRRLHF</sequence>
<accession>A0AAD6KMA9</accession>
<dbReference type="PANTHER" id="PTHR37234">
    <property type="entry name" value="OS03G0319200 PROTEIN"/>
    <property type="match status" value="1"/>
</dbReference>
<protein>
    <recommendedName>
        <fullName evidence="4">DUF3741 domain-containing protein</fullName>
    </recommendedName>
</protein>
<feature type="compositionally biased region" description="Low complexity" evidence="1">
    <location>
        <begin position="59"/>
        <end position="73"/>
    </location>
</feature>
<feature type="region of interest" description="Disordered" evidence="1">
    <location>
        <begin position="191"/>
        <end position="214"/>
    </location>
</feature>
<dbReference type="AlphaFoldDB" id="A0AAD6KMA9"/>